<dbReference type="AlphaFoldDB" id="D1C7Q8"/>
<dbReference type="EMBL" id="CP001823">
    <property type="protein sequence ID" value="ACZ37891.1"/>
    <property type="molecule type" value="Genomic_DNA"/>
</dbReference>
<evidence type="ECO:0000259" key="4">
    <source>
        <dbReference type="Pfam" id="PF00149"/>
    </source>
</evidence>
<dbReference type="EC" id="3.1.3.1" evidence="6"/>
<dbReference type="NCBIfam" id="NF033679">
    <property type="entry name" value="DNRLRE_dom"/>
    <property type="match status" value="1"/>
</dbReference>
<gene>
    <name evidence="6" type="ordered locus">Sthe_0453</name>
</gene>
<feature type="domain" description="Carbohydrate-binding module family 96" evidence="5">
    <location>
        <begin position="47"/>
        <end position="195"/>
    </location>
</feature>
<reference evidence="7" key="1">
    <citation type="submission" date="2009-11" db="EMBL/GenBank/DDBJ databases">
        <title>The complete chromosome 1 of Sphaerobacter thermophilus DSM 20745.</title>
        <authorList>
            <person name="Lucas S."/>
            <person name="Copeland A."/>
            <person name="Lapidus A."/>
            <person name="Glavina del Rio T."/>
            <person name="Dalin E."/>
            <person name="Tice H."/>
            <person name="Bruce D."/>
            <person name="Goodwin L."/>
            <person name="Pitluck S."/>
            <person name="Kyrpides N."/>
            <person name="Mavromatis K."/>
            <person name="Ivanova N."/>
            <person name="Mikhailova N."/>
            <person name="LaButti K.M."/>
            <person name="Clum A."/>
            <person name="Sun H.I."/>
            <person name="Brettin T."/>
            <person name="Detter J.C."/>
            <person name="Han C."/>
            <person name="Larimer F."/>
            <person name="Land M."/>
            <person name="Hauser L."/>
            <person name="Markowitz V."/>
            <person name="Cheng J.F."/>
            <person name="Hugenholtz P."/>
            <person name="Woyke T."/>
            <person name="Wu D."/>
            <person name="Steenblock K."/>
            <person name="Schneider S."/>
            <person name="Pukall R."/>
            <person name="Goeker M."/>
            <person name="Klenk H.P."/>
            <person name="Eisen J.A."/>
        </authorList>
    </citation>
    <scope>NUCLEOTIDE SEQUENCE [LARGE SCALE GENOMIC DNA]</scope>
    <source>
        <strain evidence="7">ATCC 49802 / DSM 20745 / S 6022</strain>
    </source>
</reference>
<dbReference type="RefSeq" id="WP_012870938.1">
    <property type="nucleotide sequence ID" value="NC_013523.1"/>
</dbReference>
<evidence type="ECO:0000313" key="7">
    <source>
        <dbReference type="Proteomes" id="UP000002027"/>
    </source>
</evidence>
<keyword evidence="2" id="KW-0964">Secreted</keyword>
<evidence type="ECO:0000256" key="1">
    <source>
        <dbReference type="ARBA" id="ARBA00004613"/>
    </source>
</evidence>
<dbReference type="SUPFAM" id="SSF56300">
    <property type="entry name" value="Metallo-dependent phosphatases"/>
    <property type="match status" value="1"/>
</dbReference>
<dbReference type="InterPro" id="IPR039331">
    <property type="entry name" value="PAPs-like"/>
</dbReference>
<name>D1C7Q8_SPHTD</name>
<dbReference type="STRING" id="479434.Sthe_0453"/>
<dbReference type="Proteomes" id="UP000002027">
    <property type="component" value="Chromosome 1"/>
</dbReference>
<keyword evidence="3" id="KW-0732">Signal</keyword>
<sequence>MRRWKLRYLIAVVGALAFLALGPRLLIDALTSATERPDGPVAQVSTLRFTPVADTYVNEAHPHTSYGDRLDFDVDGKPVKEAYLMFNLSGIDGLVTSAKLRLLVTNASPHSGGSIRQVSDTTWSETEMTFKKRPMIDGPVLSTLGPVEKGQVVTFDVTRADLRNGLVSFAMTSHRQDGVEYASRESPNSPELVITVTTGGSGVTTVRSTSPPGDPVLVGAGDIASCRSNGARETARLIASIPGTVFTAGDHAYPDGTARQFAECYGPTWGLFKERTRPAPGNHDYRTEGARPYFEYFGENAGPPGRGYYSYSLGTWRILVIDSNIAVDKESPQYAWLQQELTANPVICTLAIWHHPRFSSAKHGSQKKMASIWELLYAHHVDVVINGHDHVYERLEPMDADGNRDDEHGIRTFVVGTGGVGLYKFGTPLATSEVRDNDTLGVLKLTLHDGSYDWEFIPVPGGSFTDSGTGTCH</sequence>
<evidence type="ECO:0000256" key="3">
    <source>
        <dbReference type="ARBA" id="ARBA00022729"/>
    </source>
</evidence>
<dbReference type="InterPro" id="IPR004843">
    <property type="entry name" value="Calcineurin-like_PHP"/>
</dbReference>
<accession>D1C7Q8</accession>
<dbReference type="GO" id="GO:0004035">
    <property type="term" value="F:alkaline phosphatase activity"/>
    <property type="evidence" value="ECO:0007669"/>
    <property type="project" value="UniProtKB-EC"/>
</dbReference>
<dbReference type="Gene3D" id="3.60.21.10">
    <property type="match status" value="1"/>
</dbReference>
<dbReference type="Pfam" id="PF00149">
    <property type="entry name" value="Metallophos"/>
    <property type="match status" value="1"/>
</dbReference>
<proteinExistence type="predicted"/>
<dbReference type="KEGG" id="sti:Sthe_0453"/>
<dbReference type="InParanoid" id="D1C7Q8"/>
<dbReference type="eggNOG" id="COG1409">
    <property type="taxonomic scope" value="Bacteria"/>
</dbReference>
<reference evidence="6 7" key="2">
    <citation type="journal article" date="2010" name="Stand. Genomic Sci.">
        <title>Complete genome sequence of Desulfohalobium retbaense type strain (HR(100)).</title>
        <authorList>
            <person name="Spring S."/>
            <person name="Nolan M."/>
            <person name="Lapidus A."/>
            <person name="Glavina Del Rio T."/>
            <person name="Copeland A."/>
            <person name="Tice H."/>
            <person name="Cheng J.F."/>
            <person name="Lucas S."/>
            <person name="Land M."/>
            <person name="Chen F."/>
            <person name="Bruce D."/>
            <person name="Goodwin L."/>
            <person name="Pitluck S."/>
            <person name="Ivanova N."/>
            <person name="Mavromatis K."/>
            <person name="Mikhailova N."/>
            <person name="Pati A."/>
            <person name="Chen A."/>
            <person name="Palaniappan K."/>
            <person name="Hauser L."/>
            <person name="Chang Y.J."/>
            <person name="Jeffries C.D."/>
            <person name="Munk C."/>
            <person name="Kiss H."/>
            <person name="Chain P."/>
            <person name="Han C."/>
            <person name="Brettin T."/>
            <person name="Detter J.C."/>
            <person name="Schuler E."/>
            <person name="Goker M."/>
            <person name="Rohde M."/>
            <person name="Bristow J."/>
            <person name="Eisen J.A."/>
            <person name="Markowitz V."/>
            <person name="Hugenholtz P."/>
            <person name="Kyrpides N.C."/>
            <person name="Klenk H.P."/>
        </authorList>
    </citation>
    <scope>NUCLEOTIDE SEQUENCE [LARGE SCALE GENOMIC DNA]</scope>
    <source>
        <strain evidence="7">ATCC 49802 / DSM 20745 / S 6022</strain>
    </source>
</reference>
<evidence type="ECO:0000259" key="5">
    <source>
        <dbReference type="Pfam" id="PF24517"/>
    </source>
</evidence>
<dbReference type="PANTHER" id="PTHR22953">
    <property type="entry name" value="ACID PHOSPHATASE RELATED"/>
    <property type="match status" value="1"/>
</dbReference>
<dbReference type="OrthoDB" id="9809781at2"/>
<dbReference type="InterPro" id="IPR029052">
    <property type="entry name" value="Metallo-depent_PP-like"/>
</dbReference>
<dbReference type="InterPro" id="IPR055372">
    <property type="entry name" value="CBM96"/>
</dbReference>
<feature type="domain" description="Calcineurin-like phosphoesterase" evidence="4">
    <location>
        <begin position="244"/>
        <end position="392"/>
    </location>
</feature>
<dbReference type="GO" id="GO:0005576">
    <property type="term" value="C:extracellular region"/>
    <property type="evidence" value="ECO:0007669"/>
    <property type="project" value="UniProtKB-SubCell"/>
</dbReference>
<keyword evidence="6" id="KW-0378">Hydrolase</keyword>
<dbReference type="PANTHER" id="PTHR22953:SF153">
    <property type="entry name" value="PURPLE ACID PHOSPHATASE"/>
    <property type="match status" value="1"/>
</dbReference>
<dbReference type="Pfam" id="PF24517">
    <property type="entry name" value="CBM96"/>
    <property type="match status" value="1"/>
</dbReference>
<evidence type="ECO:0000256" key="2">
    <source>
        <dbReference type="ARBA" id="ARBA00022525"/>
    </source>
</evidence>
<keyword evidence="7" id="KW-1185">Reference proteome</keyword>
<dbReference type="HOGENOM" id="CLU_590278_0_0_0"/>
<organism evidence="6 7">
    <name type="scientific">Sphaerobacter thermophilus (strain ATCC 49802 / DSM 20745 / KCCM 41009 / NCIMB 13125 / S 6022)</name>
    <dbReference type="NCBI Taxonomy" id="479434"/>
    <lineage>
        <taxon>Bacteria</taxon>
        <taxon>Pseudomonadati</taxon>
        <taxon>Thermomicrobiota</taxon>
        <taxon>Thermomicrobia</taxon>
        <taxon>Sphaerobacterales</taxon>
        <taxon>Sphaerobacterineae</taxon>
        <taxon>Sphaerobacteraceae</taxon>
        <taxon>Sphaerobacter</taxon>
    </lineage>
</organism>
<dbReference type="GO" id="GO:0003993">
    <property type="term" value="F:acid phosphatase activity"/>
    <property type="evidence" value="ECO:0007669"/>
    <property type="project" value="InterPro"/>
</dbReference>
<protein>
    <submittedName>
        <fullName evidence="6">Alkaline phosphatase</fullName>
        <ecNumber evidence="6">3.1.3.1</ecNumber>
    </submittedName>
</protein>
<evidence type="ECO:0000313" key="6">
    <source>
        <dbReference type="EMBL" id="ACZ37891.1"/>
    </source>
</evidence>
<comment type="subcellular location">
    <subcellularLocation>
        <location evidence="1">Secreted</location>
    </subcellularLocation>
</comment>